<dbReference type="EMBL" id="SRLO01024857">
    <property type="protein sequence ID" value="TNN21982.1"/>
    <property type="molecule type" value="Genomic_DNA"/>
</dbReference>
<gene>
    <name evidence="2" type="ORF">EYF80_067906</name>
</gene>
<keyword evidence="3" id="KW-1185">Reference proteome</keyword>
<name>A0A4Z2E0R5_9TELE</name>
<evidence type="ECO:0000256" key="1">
    <source>
        <dbReference type="SAM" id="MobiDB-lite"/>
    </source>
</evidence>
<evidence type="ECO:0000313" key="3">
    <source>
        <dbReference type="Proteomes" id="UP000314294"/>
    </source>
</evidence>
<organism evidence="2 3">
    <name type="scientific">Liparis tanakae</name>
    <name type="common">Tanaka's snailfish</name>
    <dbReference type="NCBI Taxonomy" id="230148"/>
    <lineage>
        <taxon>Eukaryota</taxon>
        <taxon>Metazoa</taxon>
        <taxon>Chordata</taxon>
        <taxon>Craniata</taxon>
        <taxon>Vertebrata</taxon>
        <taxon>Euteleostomi</taxon>
        <taxon>Actinopterygii</taxon>
        <taxon>Neopterygii</taxon>
        <taxon>Teleostei</taxon>
        <taxon>Neoteleostei</taxon>
        <taxon>Acanthomorphata</taxon>
        <taxon>Eupercaria</taxon>
        <taxon>Perciformes</taxon>
        <taxon>Cottioidei</taxon>
        <taxon>Cottales</taxon>
        <taxon>Liparidae</taxon>
        <taxon>Liparis</taxon>
    </lineage>
</organism>
<feature type="region of interest" description="Disordered" evidence="1">
    <location>
        <begin position="1"/>
        <end position="21"/>
    </location>
</feature>
<evidence type="ECO:0000313" key="2">
    <source>
        <dbReference type="EMBL" id="TNN21982.1"/>
    </source>
</evidence>
<sequence length="108" mass="11923">MKAVLQGPNHHLLSAGRPRLGTRHPALVDESLILTIKISNSMNECKLRRRKRSGRRGVEATERSQLCAPACSTERSGGVSQDLLSAGKLLRGLGARPRRRDLLQEMQT</sequence>
<protein>
    <submittedName>
        <fullName evidence="2">Uncharacterized protein</fullName>
    </submittedName>
</protein>
<dbReference type="Proteomes" id="UP000314294">
    <property type="component" value="Unassembled WGS sequence"/>
</dbReference>
<comment type="caution">
    <text evidence="2">The sequence shown here is derived from an EMBL/GenBank/DDBJ whole genome shotgun (WGS) entry which is preliminary data.</text>
</comment>
<proteinExistence type="predicted"/>
<reference evidence="2 3" key="1">
    <citation type="submission" date="2019-03" db="EMBL/GenBank/DDBJ databases">
        <title>First draft genome of Liparis tanakae, snailfish: a comprehensive survey of snailfish specific genes.</title>
        <authorList>
            <person name="Kim W."/>
            <person name="Song I."/>
            <person name="Jeong J.-H."/>
            <person name="Kim D."/>
            <person name="Kim S."/>
            <person name="Ryu S."/>
            <person name="Song J.Y."/>
            <person name="Lee S.K."/>
        </authorList>
    </citation>
    <scope>NUCLEOTIDE SEQUENCE [LARGE SCALE GENOMIC DNA]</scope>
    <source>
        <tissue evidence="2">Muscle</tissue>
    </source>
</reference>
<accession>A0A4Z2E0R5</accession>
<dbReference type="AlphaFoldDB" id="A0A4Z2E0R5"/>